<evidence type="ECO:0000259" key="5">
    <source>
        <dbReference type="PROSITE" id="PS50977"/>
    </source>
</evidence>
<dbReference type="KEGG" id="llu:AKJ09_02693"/>
<keyword evidence="1" id="KW-0805">Transcription regulation</keyword>
<accession>A0A0K1PSC1</accession>
<protein>
    <submittedName>
        <fullName evidence="6">Transcriptional regulator, TetR family</fullName>
    </submittedName>
</protein>
<keyword evidence="2 4" id="KW-0238">DNA-binding</keyword>
<dbReference type="InterPro" id="IPR036271">
    <property type="entry name" value="Tet_transcr_reg_TetR-rel_C_sf"/>
</dbReference>
<feature type="domain" description="HTH tetR-type" evidence="5">
    <location>
        <begin position="17"/>
        <end position="77"/>
    </location>
</feature>
<dbReference type="GO" id="GO:0000976">
    <property type="term" value="F:transcription cis-regulatory region binding"/>
    <property type="evidence" value="ECO:0007669"/>
    <property type="project" value="TreeGrafter"/>
</dbReference>
<dbReference type="OrthoDB" id="9796019at2"/>
<evidence type="ECO:0000256" key="2">
    <source>
        <dbReference type="ARBA" id="ARBA00023125"/>
    </source>
</evidence>
<proteinExistence type="predicted"/>
<dbReference type="Proteomes" id="UP000064967">
    <property type="component" value="Chromosome"/>
</dbReference>
<reference evidence="6 7" key="1">
    <citation type="submission" date="2015-08" db="EMBL/GenBank/DDBJ databases">
        <authorList>
            <person name="Babu N.S."/>
            <person name="Beckwith C.J."/>
            <person name="Beseler K.G."/>
            <person name="Brison A."/>
            <person name="Carone J.V."/>
            <person name="Caskin T.P."/>
            <person name="Diamond M."/>
            <person name="Durham M.E."/>
            <person name="Foxe J.M."/>
            <person name="Go M."/>
            <person name="Henderson B.A."/>
            <person name="Jones I.B."/>
            <person name="McGettigan J.A."/>
            <person name="Micheletti S.J."/>
            <person name="Nasrallah M.E."/>
            <person name="Ortiz D."/>
            <person name="Piller C.R."/>
            <person name="Privatt S.R."/>
            <person name="Schneider S.L."/>
            <person name="Sharp S."/>
            <person name="Smith T.C."/>
            <person name="Stanton J.D."/>
            <person name="Ullery H.E."/>
            <person name="Wilson R.J."/>
            <person name="Serrano M.G."/>
            <person name="Buck G."/>
            <person name="Lee V."/>
            <person name="Wang Y."/>
            <person name="Carvalho R."/>
            <person name="Voegtly L."/>
            <person name="Shi R."/>
            <person name="Duckworth R."/>
            <person name="Johnson A."/>
            <person name="Loviza R."/>
            <person name="Walstead R."/>
            <person name="Shah Z."/>
            <person name="Kiflezghi M."/>
            <person name="Wade K."/>
            <person name="Ball S.L."/>
            <person name="Bradley K.W."/>
            <person name="Asai D.J."/>
            <person name="Bowman C.A."/>
            <person name="Russell D.A."/>
            <person name="Pope W.H."/>
            <person name="Jacobs-Sera D."/>
            <person name="Hendrix R.W."/>
            <person name="Hatfull G.F."/>
        </authorList>
    </citation>
    <scope>NUCLEOTIDE SEQUENCE [LARGE SCALE GENOMIC DNA]</scope>
    <source>
        <strain evidence="6 7">DSM 27648</strain>
    </source>
</reference>
<feature type="DNA-binding region" description="H-T-H motif" evidence="4">
    <location>
        <begin position="40"/>
        <end position="59"/>
    </location>
</feature>
<dbReference type="Gene3D" id="1.10.357.10">
    <property type="entry name" value="Tetracycline Repressor, domain 2"/>
    <property type="match status" value="1"/>
</dbReference>
<evidence type="ECO:0000256" key="3">
    <source>
        <dbReference type="ARBA" id="ARBA00023163"/>
    </source>
</evidence>
<dbReference type="AlphaFoldDB" id="A0A0K1PSC1"/>
<dbReference type="PANTHER" id="PTHR30055:SF148">
    <property type="entry name" value="TETR-FAMILY TRANSCRIPTIONAL REGULATOR"/>
    <property type="match status" value="1"/>
</dbReference>
<evidence type="ECO:0000256" key="4">
    <source>
        <dbReference type="PROSITE-ProRule" id="PRU00335"/>
    </source>
</evidence>
<dbReference type="GO" id="GO:0003700">
    <property type="term" value="F:DNA-binding transcription factor activity"/>
    <property type="evidence" value="ECO:0007669"/>
    <property type="project" value="TreeGrafter"/>
</dbReference>
<dbReference type="Pfam" id="PF16859">
    <property type="entry name" value="TetR_C_11"/>
    <property type="match status" value="1"/>
</dbReference>
<evidence type="ECO:0000313" key="7">
    <source>
        <dbReference type="Proteomes" id="UP000064967"/>
    </source>
</evidence>
<evidence type="ECO:0000256" key="1">
    <source>
        <dbReference type="ARBA" id="ARBA00023015"/>
    </source>
</evidence>
<dbReference type="RefSeq" id="WP_146647381.1">
    <property type="nucleotide sequence ID" value="NZ_CP012333.1"/>
</dbReference>
<evidence type="ECO:0000313" key="6">
    <source>
        <dbReference type="EMBL" id="AKU96029.1"/>
    </source>
</evidence>
<gene>
    <name evidence="6" type="ORF">AKJ09_02693</name>
</gene>
<organism evidence="6 7">
    <name type="scientific">Labilithrix luteola</name>
    <dbReference type="NCBI Taxonomy" id="1391654"/>
    <lineage>
        <taxon>Bacteria</taxon>
        <taxon>Pseudomonadati</taxon>
        <taxon>Myxococcota</taxon>
        <taxon>Polyangia</taxon>
        <taxon>Polyangiales</taxon>
        <taxon>Labilitrichaceae</taxon>
        <taxon>Labilithrix</taxon>
    </lineage>
</organism>
<dbReference type="InterPro" id="IPR009057">
    <property type="entry name" value="Homeodomain-like_sf"/>
</dbReference>
<keyword evidence="7" id="KW-1185">Reference proteome</keyword>
<dbReference type="InterPro" id="IPR011075">
    <property type="entry name" value="TetR_C"/>
</dbReference>
<dbReference type="EMBL" id="CP012333">
    <property type="protein sequence ID" value="AKU96029.1"/>
    <property type="molecule type" value="Genomic_DNA"/>
</dbReference>
<dbReference type="InterPro" id="IPR001647">
    <property type="entry name" value="HTH_TetR"/>
</dbReference>
<name>A0A0K1PSC1_9BACT</name>
<dbReference type="PATRIC" id="fig|1391654.3.peg.2728"/>
<dbReference type="STRING" id="1391654.AKJ09_02693"/>
<dbReference type="InterPro" id="IPR050109">
    <property type="entry name" value="HTH-type_TetR-like_transc_reg"/>
</dbReference>
<keyword evidence="3" id="KW-0804">Transcription</keyword>
<dbReference type="Gene3D" id="1.10.10.60">
    <property type="entry name" value="Homeodomain-like"/>
    <property type="match status" value="1"/>
</dbReference>
<dbReference type="PANTHER" id="PTHR30055">
    <property type="entry name" value="HTH-TYPE TRANSCRIPTIONAL REGULATOR RUTR"/>
    <property type="match status" value="1"/>
</dbReference>
<dbReference type="SUPFAM" id="SSF48498">
    <property type="entry name" value="Tetracyclin repressor-like, C-terminal domain"/>
    <property type="match status" value="1"/>
</dbReference>
<dbReference type="PROSITE" id="PS50977">
    <property type="entry name" value="HTH_TETR_2"/>
    <property type="match status" value="1"/>
</dbReference>
<dbReference type="SUPFAM" id="SSF46689">
    <property type="entry name" value="Homeodomain-like"/>
    <property type="match status" value="1"/>
</dbReference>
<sequence>MSETGKRATRPGRPRSEQSRQAIHAAVLGIVEASGYGALTMDGIAAEAGVGKQTLYRWWPSRGAMTLEVLRALATEKIPNPDTGSLRRDLVQFLSATFELTGSQPAVLPILRGLMAEAQLDPPFLQQLQDELIEPRRAALRELFHRAKSRGELRPRCDVELCIDLAFGVLWYRLLTSRTPLTSALAQKLAEVISREALRAV</sequence>
<dbReference type="Pfam" id="PF00440">
    <property type="entry name" value="TetR_N"/>
    <property type="match status" value="1"/>
</dbReference>